<name>A0A1X6NXN2_PORUM</name>
<protein>
    <submittedName>
        <fullName evidence="1">Uncharacterized protein</fullName>
    </submittedName>
</protein>
<evidence type="ECO:0000313" key="1">
    <source>
        <dbReference type="EMBL" id="OSX73384.1"/>
    </source>
</evidence>
<proteinExistence type="predicted"/>
<accession>A0A1X6NXN2</accession>
<organism evidence="1 2">
    <name type="scientific">Porphyra umbilicalis</name>
    <name type="common">Purple laver</name>
    <name type="synonym">Red alga</name>
    <dbReference type="NCBI Taxonomy" id="2786"/>
    <lineage>
        <taxon>Eukaryota</taxon>
        <taxon>Rhodophyta</taxon>
        <taxon>Bangiophyceae</taxon>
        <taxon>Bangiales</taxon>
        <taxon>Bangiaceae</taxon>
        <taxon>Porphyra</taxon>
    </lineage>
</organism>
<reference evidence="1 2" key="1">
    <citation type="submission" date="2017-03" db="EMBL/GenBank/DDBJ databases">
        <title>WGS assembly of Porphyra umbilicalis.</title>
        <authorList>
            <person name="Brawley S.H."/>
            <person name="Blouin N.A."/>
            <person name="Ficko-Blean E."/>
            <person name="Wheeler G.L."/>
            <person name="Lohr M."/>
            <person name="Goodson H.V."/>
            <person name="Jenkins J.W."/>
            <person name="Blaby-Haas C.E."/>
            <person name="Helliwell K.E."/>
            <person name="Chan C."/>
            <person name="Marriage T."/>
            <person name="Bhattacharya D."/>
            <person name="Klein A.S."/>
            <person name="Badis Y."/>
            <person name="Brodie J."/>
            <person name="Cao Y."/>
            <person name="Collen J."/>
            <person name="Dittami S.M."/>
            <person name="Gachon C.M."/>
            <person name="Green B.R."/>
            <person name="Karpowicz S."/>
            <person name="Kim J.W."/>
            <person name="Kudahl U."/>
            <person name="Lin S."/>
            <person name="Michel G."/>
            <person name="Mittag M."/>
            <person name="Olson B.J."/>
            <person name="Pangilinan J."/>
            <person name="Peng Y."/>
            <person name="Qiu H."/>
            <person name="Shu S."/>
            <person name="Singer J.T."/>
            <person name="Smith A.G."/>
            <person name="Sprecher B.N."/>
            <person name="Wagner V."/>
            <person name="Wang W."/>
            <person name="Wang Z.-Y."/>
            <person name="Yan J."/>
            <person name="Yarish C."/>
            <person name="Zoeuner-Riek S."/>
            <person name="Zhuang Y."/>
            <person name="Zou Y."/>
            <person name="Lindquist E.A."/>
            <person name="Grimwood J."/>
            <person name="Barry K."/>
            <person name="Rokhsar D.S."/>
            <person name="Schmutz J."/>
            <person name="Stiller J.W."/>
            <person name="Grossman A.R."/>
            <person name="Prochnik S.E."/>
        </authorList>
    </citation>
    <scope>NUCLEOTIDE SEQUENCE [LARGE SCALE GENOMIC DNA]</scope>
    <source>
        <strain evidence="1">4086291</strain>
    </source>
</reference>
<dbReference type="EMBL" id="KV918999">
    <property type="protein sequence ID" value="OSX73384.1"/>
    <property type="molecule type" value="Genomic_DNA"/>
</dbReference>
<gene>
    <name evidence="1" type="ORF">BU14_0352s0003</name>
</gene>
<keyword evidence="2" id="KW-1185">Reference proteome</keyword>
<dbReference type="AlphaFoldDB" id="A0A1X6NXN2"/>
<dbReference type="Proteomes" id="UP000218209">
    <property type="component" value="Unassembled WGS sequence"/>
</dbReference>
<sequence length="94" mass="9714">MGRPPGGAPRSATGRSAASLSAGGWSLMSASDAEADAEEASLSRALSAIEDPPLRRSDDAVRFHALVFASSASLDALLRIARTLHADLLRQAGR</sequence>
<evidence type="ECO:0000313" key="2">
    <source>
        <dbReference type="Proteomes" id="UP000218209"/>
    </source>
</evidence>